<keyword evidence="10" id="KW-1185">Reference proteome</keyword>
<dbReference type="STRING" id="1121357.SAMN05661109_02113"/>
<comment type="catalytic activity">
    <reaction evidence="8">
        <text>(R)-pantoate + beta-alanine + ATP = (R)-pantothenate + AMP + diphosphate + H(+)</text>
        <dbReference type="Rhea" id="RHEA:10912"/>
        <dbReference type="ChEBI" id="CHEBI:15378"/>
        <dbReference type="ChEBI" id="CHEBI:15980"/>
        <dbReference type="ChEBI" id="CHEBI:29032"/>
        <dbReference type="ChEBI" id="CHEBI:30616"/>
        <dbReference type="ChEBI" id="CHEBI:33019"/>
        <dbReference type="ChEBI" id="CHEBI:57966"/>
        <dbReference type="ChEBI" id="CHEBI:456215"/>
        <dbReference type="EC" id="6.3.2.1"/>
    </reaction>
</comment>
<evidence type="ECO:0000256" key="8">
    <source>
        <dbReference type="ARBA" id="ARBA00048258"/>
    </source>
</evidence>
<organism evidence="9 10">
    <name type="scientific">Corynebacterium cystitidis DSM 20524</name>
    <dbReference type="NCBI Taxonomy" id="1121357"/>
    <lineage>
        <taxon>Bacteria</taxon>
        <taxon>Bacillati</taxon>
        <taxon>Actinomycetota</taxon>
        <taxon>Actinomycetes</taxon>
        <taxon>Mycobacteriales</taxon>
        <taxon>Corynebacteriaceae</taxon>
        <taxon>Corynebacterium</taxon>
    </lineage>
</organism>
<dbReference type="InterPro" id="IPR003721">
    <property type="entry name" value="Pantoate_ligase"/>
</dbReference>
<dbReference type="UniPathway" id="UPA00028">
    <property type="reaction ID" value="UER00005"/>
</dbReference>
<evidence type="ECO:0000256" key="5">
    <source>
        <dbReference type="ARBA" id="ARBA00022655"/>
    </source>
</evidence>
<dbReference type="GO" id="GO:0005829">
    <property type="term" value="C:cytosol"/>
    <property type="evidence" value="ECO:0007669"/>
    <property type="project" value="TreeGrafter"/>
</dbReference>
<comment type="similarity">
    <text evidence="2">Belongs to the pantothenate synthetase family.</text>
</comment>
<dbReference type="PANTHER" id="PTHR21299">
    <property type="entry name" value="CYTIDYLATE KINASE/PANTOATE-BETA-ALANINE LIGASE"/>
    <property type="match status" value="1"/>
</dbReference>
<evidence type="ECO:0000256" key="3">
    <source>
        <dbReference type="ARBA" id="ARBA00012219"/>
    </source>
</evidence>
<name>A0A1H9V748_9CORY</name>
<dbReference type="InterPro" id="IPR014729">
    <property type="entry name" value="Rossmann-like_a/b/a_fold"/>
</dbReference>
<comment type="pathway">
    <text evidence="1">Cofactor biosynthesis; (R)-pantothenate biosynthesis; (R)-pantothenate from (R)-pantoate and beta-alanine: step 1/1.</text>
</comment>
<keyword evidence="7" id="KW-0067">ATP-binding</keyword>
<gene>
    <name evidence="9" type="ORF">SAMN05661109_02113</name>
</gene>
<evidence type="ECO:0000256" key="2">
    <source>
        <dbReference type="ARBA" id="ARBA00009256"/>
    </source>
</evidence>
<reference evidence="10" key="1">
    <citation type="submission" date="2016-10" db="EMBL/GenBank/DDBJ databases">
        <authorList>
            <person name="Varghese N."/>
            <person name="Submissions S."/>
        </authorList>
    </citation>
    <scope>NUCLEOTIDE SEQUENCE [LARGE SCALE GENOMIC DNA]</scope>
    <source>
        <strain evidence="10">DSM 20524</strain>
    </source>
</reference>
<evidence type="ECO:0000256" key="6">
    <source>
        <dbReference type="ARBA" id="ARBA00022741"/>
    </source>
</evidence>
<dbReference type="Proteomes" id="UP000198929">
    <property type="component" value="Unassembled WGS sequence"/>
</dbReference>
<evidence type="ECO:0000256" key="4">
    <source>
        <dbReference type="ARBA" id="ARBA00022598"/>
    </source>
</evidence>
<proteinExistence type="inferred from homology"/>
<protein>
    <recommendedName>
        <fullName evidence="3">pantoate--beta-alanine ligase (AMP-forming)</fullName>
        <ecNumber evidence="3">6.3.2.1</ecNumber>
    </recommendedName>
</protein>
<dbReference type="Gene3D" id="3.40.50.620">
    <property type="entry name" value="HUPs"/>
    <property type="match status" value="2"/>
</dbReference>
<evidence type="ECO:0000313" key="10">
    <source>
        <dbReference type="Proteomes" id="UP000198929"/>
    </source>
</evidence>
<keyword evidence="6" id="KW-0547">Nucleotide-binding</keyword>
<keyword evidence="4 9" id="KW-0436">Ligase</keyword>
<dbReference type="AlphaFoldDB" id="A0A1H9V748"/>
<evidence type="ECO:0000256" key="7">
    <source>
        <dbReference type="ARBA" id="ARBA00022840"/>
    </source>
</evidence>
<evidence type="ECO:0000313" key="9">
    <source>
        <dbReference type="EMBL" id="SES17586.1"/>
    </source>
</evidence>
<dbReference type="Pfam" id="PF02569">
    <property type="entry name" value="Pantoate_ligase"/>
    <property type="match status" value="1"/>
</dbReference>
<dbReference type="RefSeq" id="WP_092259952.1">
    <property type="nucleotide sequence ID" value="NZ_CP047199.1"/>
</dbReference>
<dbReference type="EC" id="6.3.2.1" evidence="3"/>
<dbReference type="InterPro" id="IPR042176">
    <property type="entry name" value="Pantoate_ligase_C"/>
</dbReference>
<dbReference type="GO" id="GO:0005524">
    <property type="term" value="F:ATP binding"/>
    <property type="evidence" value="ECO:0007669"/>
    <property type="project" value="UniProtKB-KW"/>
</dbReference>
<sequence>MSFTPGEATVVEDLALFKTYGRAFRKTGRRVVLVPLGVGVHAGQISLIRAARSITGAVVMVTFSGDEVPEEFTREKVDVVFHGVFPTHGVRVTSGLDHLEEPALIDEAATDILAATIAASATDVVLGEKDFEVLVAVQRAVSALQLEVQLHSVPTVRMPDGLAISLRNADVAEQDRDKAVVVAAALTAGAHVAEQGADVVVATARGVLEAGGVEPAYLELRDLGFGPAPVKGDARLLVGVDLARSGAAGGGGGAGGATGTVRLIDNVGVPVGIGFRNLGDE</sequence>
<dbReference type="Gene3D" id="3.30.1300.10">
    <property type="entry name" value="Pantoate-beta-alanine ligase, C-terminal domain"/>
    <property type="match status" value="1"/>
</dbReference>
<dbReference type="EMBL" id="FOGQ01000010">
    <property type="protein sequence ID" value="SES17586.1"/>
    <property type="molecule type" value="Genomic_DNA"/>
</dbReference>
<dbReference type="GO" id="GO:0015940">
    <property type="term" value="P:pantothenate biosynthetic process"/>
    <property type="evidence" value="ECO:0007669"/>
    <property type="project" value="UniProtKB-UniPathway"/>
</dbReference>
<accession>A0A1H9V748</accession>
<keyword evidence="5" id="KW-0566">Pantothenate biosynthesis</keyword>
<dbReference type="PANTHER" id="PTHR21299:SF1">
    <property type="entry name" value="PANTOATE--BETA-ALANINE LIGASE"/>
    <property type="match status" value="1"/>
</dbReference>
<dbReference type="GO" id="GO:0004592">
    <property type="term" value="F:pantoate-beta-alanine ligase activity"/>
    <property type="evidence" value="ECO:0007669"/>
    <property type="project" value="UniProtKB-EC"/>
</dbReference>
<dbReference type="SUPFAM" id="SSF52374">
    <property type="entry name" value="Nucleotidylyl transferase"/>
    <property type="match status" value="1"/>
</dbReference>
<evidence type="ECO:0000256" key="1">
    <source>
        <dbReference type="ARBA" id="ARBA00004990"/>
    </source>
</evidence>